<organism evidence="1">
    <name type="scientific">Fagus sylvatica</name>
    <name type="common">Beechnut</name>
    <dbReference type="NCBI Taxonomy" id="28930"/>
    <lineage>
        <taxon>Eukaryota</taxon>
        <taxon>Viridiplantae</taxon>
        <taxon>Streptophyta</taxon>
        <taxon>Embryophyta</taxon>
        <taxon>Tracheophyta</taxon>
        <taxon>Spermatophyta</taxon>
        <taxon>Magnoliopsida</taxon>
        <taxon>eudicotyledons</taxon>
        <taxon>Gunneridae</taxon>
        <taxon>Pentapetalae</taxon>
        <taxon>rosids</taxon>
        <taxon>fabids</taxon>
        <taxon>Fagales</taxon>
        <taxon>Fagaceae</taxon>
        <taxon>Fagus</taxon>
    </lineage>
</organism>
<sequence>MLPFSSNPTGVGQSGLAVEPCQSRLGGDGVVPISAWRRWSPVDLGLEAWVSTWRRWSRVDLGLKAWVSA</sequence>
<dbReference type="EMBL" id="OIVN01001786">
    <property type="protein sequence ID" value="SPC97655.1"/>
    <property type="molecule type" value="Genomic_DNA"/>
</dbReference>
<gene>
    <name evidence="1" type="ORF">FSB_LOCUS25537</name>
</gene>
<accession>A0A2N9GDR8</accession>
<proteinExistence type="predicted"/>
<protein>
    <submittedName>
        <fullName evidence="1">Uncharacterized protein</fullName>
    </submittedName>
</protein>
<reference evidence="1" key="1">
    <citation type="submission" date="2018-02" db="EMBL/GenBank/DDBJ databases">
        <authorList>
            <person name="Cohen D.B."/>
            <person name="Kent A.D."/>
        </authorList>
    </citation>
    <scope>NUCLEOTIDE SEQUENCE</scope>
</reference>
<name>A0A2N9GDR8_FAGSY</name>
<evidence type="ECO:0000313" key="1">
    <source>
        <dbReference type="EMBL" id="SPC97655.1"/>
    </source>
</evidence>
<dbReference type="AlphaFoldDB" id="A0A2N9GDR8"/>